<dbReference type="Proteomes" id="UP001181693">
    <property type="component" value="Unassembled WGS sequence"/>
</dbReference>
<evidence type="ECO:0000256" key="9">
    <source>
        <dbReference type="ARBA" id="ARBA00037822"/>
    </source>
</evidence>
<evidence type="ECO:0000256" key="6">
    <source>
        <dbReference type="ARBA" id="ARBA00022902"/>
    </source>
</evidence>
<comment type="caution">
    <text evidence="15">The sequence shown here is derived from an EMBL/GenBank/DDBJ whole genome shotgun (WGS) entry which is preliminary data.</text>
</comment>
<protein>
    <recommendedName>
        <fullName evidence="12">Doublecortin domain-containing protein 2</fullName>
    </recommendedName>
</protein>
<keyword evidence="16" id="KW-1185">Reference proteome</keyword>
<feature type="compositionally biased region" description="Basic and acidic residues" evidence="13">
    <location>
        <begin position="342"/>
        <end position="356"/>
    </location>
</feature>
<dbReference type="FunFam" id="3.10.20.230:FF:000005">
    <property type="entry name" value="Doublecortin domain containing 2"/>
    <property type="match status" value="1"/>
</dbReference>
<dbReference type="AlphaFoldDB" id="A0AAV3ANI2"/>
<dbReference type="GO" id="GO:1902017">
    <property type="term" value="P:regulation of cilium assembly"/>
    <property type="evidence" value="ECO:0007669"/>
    <property type="project" value="TreeGrafter"/>
</dbReference>
<feature type="region of interest" description="Disordered" evidence="13">
    <location>
        <begin position="243"/>
        <end position="492"/>
    </location>
</feature>
<feature type="compositionally biased region" description="Polar residues" evidence="13">
    <location>
        <begin position="422"/>
        <end position="431"/>
    </location>
</feature>
<sequence length="492" mass="54892">MQPAPGAGRSLAPLAQQPAVKAVHIYRNGDPFFRGRRLLIHEKRVGTFEVFLKDVTGGVQAPFGAVRNIYTPRYGHRVTSLDDLQPGECYVAGGKESFKKLDYIHIGENKKRTVDPLSQSPSEDVKPVSHSRINVSARFRKNLQEPCTVFLIANGDVMNPVIRLLIPRKVLDQWELVLAMVTDKVKLRSGAVHKLYTLDGVPVQDGSELENGQFYVAVGRDKFKKLPYNDLIFSKASVRRSYGSKASSLPPINGYKKAKESRHERQTKSTGGSTDTVDNLISPQPPKPKPKKNPETLNKPVRVKQKKEMNNNIINNENDDGIFKAGEDRSEMWGASEVQEDENTKVEVPVDQRVAETVEEEVQDNEDAGETADDGAAANDVGHDNIPPDENEDHEVEASHEKLNNYSEDVKDEAELQEEEQNFNSADTNGENLEHINGDIYEKEEGDEEQVDGNTEEISQAELSLPRPTSSRLLEKMSPLTDTEKKDLEAEA</sequence>
<dbReference type="Pfam" id="PF03607">
    <property type="entry name" value="DCX"/>
    <property type="match status" value="2"/>
</dbReference>
<keyword evidence="2" id="KW-0963">Cytoplasm</keyword>
<dbReference type="PANTHER" id="PTHR23004:SF5">
    <property type="entry name" value="DOUBLECORTIN DOMAIN-CONTAINING PROTEIN 2"/>
    <property type="match status" value="1"/>
</dbReference>
<comment type="subcellular location">
    <subcellularLocation>
        <location evidence="9">Cell projection</location>
        <location evidence="9">Kinocilium</location>
    </subcellularLocation>
    <subcellularLocation>
        <location evidence="1">Cytoplasm</location>
        <location evidence="1">Cytoskeleton</location>
        <location evidence="1">Cilium axoneme</location>
    </subcellularLocation>
</comment>
<feature type="compositionally biased region" description="Acidic residues" evidence="13">
    <location>
        <begin position="444"/>
        <end position="455"/>
    </location>
</feature>
<feature type="compositionally biased region" description="Basic and acidic residues" evidence="13">
    <location>
        <begin position="482"/>
        <end position="492"/>
    </location>
</feature>
<evidence type="ECO:0000256" key="2">
    <source>
        <dbReference type="ARBA" id="ARBA00022490"/>
    </source>
</evidence>
<proteinExistence type="predicted"/>
<feature type="compositionally biased region" description="Acidic residues" evidence="13">
    <location>
        <begin position="357"/>
        <end position="373"/>
    </location>
</feature>
<dbReference type="PROSITE" id="PS50309">
    <property type="entry name" value="DC"/>
    <property type="match status" value="2"/>
</dbReference>
<reference evidence="15" key="1">
    <citation type="thesis" date="2020" institute="ProQuest LLC" country="789 East Eisenhower Parkway, Ann Arbor, MI, USA">
        <title>Comparative Genomics and Chromosome Evolution.</title>
        <authorList>
            <person name="Mudd A.B."/>
        </authorList>
    </citation>
    <scope>NUCLEOTIDE SEQUENCE</scope>
    <source>
        <strain evidence="15">1538</strain>
        <tissue evidence="15">Blood</tissue>
    </source>
</reference>
<dbReference type="FunFam" id="3.10.20.230:FF:000004">
    <property type="entry name" value="Doublecortin domain containing 2"/>
    <property type="match status" value="1"/>
</dbReference>
<feature type="compositionally biased region" description="Acidic residues" evidence="13">
    <location>
        <begin position="410"/>
        <end position="421"/>
    </location>
</feature>
<feature type="compositionally biased region" description="Polar residues" evidence="13">
    <location>
        <begin position="268"/>
        <end position="282"/>
    </location>
</feature>
<feature type="compositionally biased region" description="Basic and acidic residues" evidence="13">
    <location>
        <begin position="257"/>
        <end position="267"/>
    </location>
</feature>
<evidence type="ECO:0000256" key="12">
    <source>
        <dbReference type="ARBA" id="ARBA00072980"/>
    </source>
</evidence>
<evidence type="ECO:0000259" key="14">
    <source>
        <dbReference type="PROSITE" id="PS50309"/>
    </source>
</evidence>
<dbReference type="InterPro" id="IPR036572">
    <property type="entry name" value="Doublecortin_dom_sf"/>
</dbReference>
<comment type="function">
    <text evidence="10">Protein that plays a role in the inhibition of canonical Wnt signaling pathway. May be involved in neuronal migration during development of the cerebral neocortex. Involved in the control of ciliogenesis and ciliary length.</text>
</comment>
<gene>
    <name evidence="15" type="ORF">GDO54_012151</name>
</gene>
<keyword evidence="4" id="KW-0677">Repeat</keyword>
<evidence type="ECO:0000256" key="5">
    <source>
        <dbReference type="ARBA" id="ARBA00022794"/>
    </source>
</evidence>
<dbReference type="SUPFAM" id="SSF89837">
    <property type="entry name" value="Doublecortin (DC)"/>
    <property type="match status" value="2"/>
</dbReference>
<evidence type="ECO:0000256" key="1">
    <source>
        <dbReference type="ARBA" id="ARBA00004430"/>
    </source>
</evidence>
<dbReference type="EMBL" id="DYDO01000005">
    <property type="protein sequence ID" value="DBA24510.1"/>
    <property type="molecule type" value="Genomic_DNA"/>
</dbReference>
<dbReference type="InterPro" id="IPR003533">
    <property type="entry name" value="Doublecortin_dom"/>
</dbReference>
<evidence type="ECO:0000313" key="15">
    <source>
        <dbReference type="EMBL" id="DBA24510.1"/>
    </source>
</evidence>
<evidence type="ECO:0000256" key="3">
    <source>
        <dbReference type="ARBA" id="ARBA00022553"/>
    </source>
</evidence>
<dbReference type="GO" id="GO:0005815">
    <property type="term" value="C:microtubule organizing center"/>
    <property type="evidence" value="ECO:0007669"/>
    <property type="project" value="TreeGrafter"/>
</dbReference>
<organism evidence="15 16">
    <name type="scientific">Pyxicephalus adspersus</name>
    <name type="common">African bullfrog</name>
    <dbReference type="NCBI Taxonomy" id="30357"/>
    <lineage>
        <taxon>Eukaryota</taxon>
        <taxon>Metazoa</taxon>
        <taxon>Chordata</taxon>
        <taxon>Craniata</taxon>
        <taxon>Vertebrata</taxon>
        <taxon>Euteleostomi</taxon>
        <taxon>Amphibia</taxon>
        <taxon>Batrachia</taxon>
        <taxon>Anura</taxon>
        <taxon>Neobatrachia</taxon>
        <taxon>Ranoidea</taxon>
        <taxon>Pyxicephalidae</taxon>
        <taxon>Pyxicephalinae</taxon>
        <taxon>Pyxicephalus</taxon>
    </lineage>
</organism>
<dbReference type="Gene3D" id="3.10.20.230">
    <property type="entry name" value="Doublecortin domain"/>
    <property type="match status" value="2"/>
</dbReference>
<dbReference type="InterPro" id="IPR033036">
    <property type="entry name" value="DCDC2_DCX_dom2"/>
</dbReference>
<feature type="domain" description="Doublecortin" evidence="14">
    <location>
        <begin position="21"/>
        <end position="104"/>
    </location>
</feature>
<keyword evidence="6" id="KW-0524">Neurogenesis</keyword>
<evidence type="ECO:0000256" key="13">
    <source>
        <dbReference type="SAM" id="MobiDB-lite"/>
    </source>
</evidence>
<dbReference type="GO" id="GO:0060091">
    <property type="term" value="C:kinocilium"/>
    <property type="evidence" value="ECO:0007669"/>
    <property type="project" value="UniProtKB-SubCell"/>
</dbReference>
<keyword evidence="5" id="KW-0970">Cilium biogenesis/degradation</keyword>
<evidence type="ECO:0000256" key="11">
    <source>
        <dbReference type="ARBA" id="ARBA00066265"/>
    </source>
</evidence>
<dbReference type="GO" id="GO:0048813">
    <property type="term" value="P:dendrite morphogenesis"/>
    <property type="evidence" value="ECO:0007669"/>
    <property type="project" value="TreeGrafter"/>
</dbReference>
<keyword evidence="7" id="KW-0206">Cytoskeleton</keyword>
<evidence type="ECO:0000256" key="7">
    <source>
        <dbReference type="ARBA" id="ARBA00023212"/>
    </source>
</evidence>
<keyword evidence="8" id="KW-0966">Cell projection</keyword>
<accession>A0AAV3ANI2</accession>
<dbReference type="GO" id="GO:0035556">
    <property type="term" value="P:intracellular signal transduction"/>
    <property type="evidence" value="ECO:0007669"/>
    <property type="project" value="InterPro"/>
</dbReference>
<name>A0AAV3ANI2_PYXAD</name>
<dbReference type="GO" id="GO:0060271">
    <property type="term" value="P:cilium assembly"/>
    <property type="evidence" value="ECO:0007669"/>
    <property type="project" value="TreeGrafter"/>
</dbReference>
<feature type="compositionally biased region" description="Low complexity" evidence="13">
    <location>
        <begin position="463"/>
        <end position="472"/>
    </location>
</feature>
<dbReference type="SMART" id="SM00537">
    <property type="entry name" value="DCX"/>
    <property type="match status" value="2"/>
</dbReference>
<evidence type="ECO:0000256" key="8">
    <source>
        <dbReference type="ARBA" id="ARBA00023273"/>
    </source>
</evidence>
<evidence type="ECO:0000313" key="16">
    <source>
        <dbReference type="Proteomes" id="UP001181693"/>
    </source>
</evidence>
<dbReference type="GO" id="GO:0005874">
    <property type="term" value="C:microtubule"/>
    <property type="evidence" value="ECO:0007669"/>
    <property type="project" value="TreeGrafter"/>
</dbReference>
<dbReference type="GO" id="GO:0001764">
    <property type="term" value="P:neuron migration"/>
    <property type="evidence" value="ECO:0007669"/>
    <property type="project" value="TreeGrafter"/>
</dbReference>
<feature type="compositionally biased region" description="Basic and acidic residues" evidence="13">
    <location>
        <begin position="321"/>
        <end position="331"/>
    </location>
</feature>
<feature type="domain" description="Doublecortin" evidence="14">
    <location>
        <begin position="147"/>
        <end position="229"/>
    </location>
</feature>
<feature type="compositionally biased region" description="Basic and acidic residues" evidence="13">
    <location>
        <begin position="432"/>
        <end position="443"/>
    </location>
</feature>
<evidence type="ECO:0000256" key="4">
    <source>
        <dbReference type="ARBA" id="ARBA00022737"/>
    </source>
</evidence>
<comment type="subunit">
    <text evidence="11">Interacts with DVL1, DVL2 and DVL3.</text>
</comment>
<evidence type="ECO:0000256" key="10">
    <source>
        <dbReference type="ARBA" id="ARBA00057353"/>
    </source>
</evidence>
<keyword evidence="3" id="KW-0597">Phosphoprotein</keyword>
<dbReference type="PANTHER" id="PTHR23004">
    <property type="entry name" value="DOUBLECORTIN DOMAIN CONTAINING 2"/>
    <property type="match status" value="1"/>
</dbReference>
<dbReference type="CDD" id="cd17152">
    <property type="entry name" value="DCX2_DCDC2"/>
    <property type="match status" value="1"/>
</dbReference>
<dbReference type="GO" id="GO:0005930">
    <property type="term" value="C:axoneme"/>
    <property type="evidence" value="ECO:0007669"/>
    <property type="project" value="UniProtKB-SubCell"/>
</dbReference>